<dbReference type="SUPFAM" id="SSF81324">
    <property type="entry name" value="Voltage-gated potassium channels"/>
    <property type="match status" value="4"/>
</dbReference>
<feature type="domain" description="Ion transport" evidence="17">
    <location>
        <begin position="521"/>
        <end position="781"/>
    </location>
</feature>
<evidence type="ECO:0000256" key="1">
    <source>
        <dbReference type="ARBA" id="ARBA00004141"/>
    </source>
</evidence>
<feature type="compositionally biased region" description="Polar residues" evidence="15">
    <location>
        <begin position="1467"/>
        <end position="1477"/>
    </location>
</feature>
<keyword evidence="13" id="KW-0407">Ion channel</keyword>
<feature type="domain" description="Ion transport" evidence="17">
    <location>
        <begin position="2298"/>
        <end position="2562"/>
    </location>
</feature>
<feature type="region of interest" description="Disordered" evidence="15">
    <location>
        <begin position="1074"/>
        <end position="1116"/>
    </location>
</feature>
<organism evidence="18 19">
    <name type="scientific">Tetrahymena thermophila (strain SB210)</name>
    <dbReference type="NCBI Taxonomy" id="312017"/>
    <lineage>
        <taxon>Eukaryota</taxon>
        <taxon>Sar</taxon>
        <taxon>Alveolata</taxon>
        <taxon>Ciliophora</taxon>
        <taxon>Intramacronucleata</taxon>
        <taxon>Oligohymenophorea</taxon>
        <taxon>Hymenostomatida</taxon>
        <taxon>Tetrahymenina</taxon>
        <taxon>Tetrahymenidae</taxon>
        <taxon>Tetrahymena</taxon>
    </lineage>
</organism>
<keyword evidence="3" id="KW-0109">Calcium transport</keyword>
<dbReference type="OrthoDB" id="431720at2759"/>
<dbReference type="Gene3D" id="1.10.287.70">
    <property type="match status" value="4"/>
</dbReference>
<feature type="compositionally biased region" description="Low complexity" evidence="15">
    <location>
        <begin position="1488"/>
        <end position="1498"/>
    </location>
</feature>
<feature type="transmembrane region" description="Helical" evidence="16">
    <location>
        <begin position="2646"/>
        <end position="2671"/>
    </location>
</feature>
<feature type="transmembrane region" description="Helical" evidence="16">
    <location>
        <begin position="2169"/>
        <end position="2191"/>
    </location>
</feature>
<evidence type="ECO:0000256" key="8">
    <source>
        <dbReference type="ARBA" id="ARBA00022882"/>
    </source>
</evidence>
<feature type="region of interest" description="Disordered" evidence="15">
    <location>
        <begin position="1443"/>
        <end position="1498"/>
    </location>
</feature>
<evidence type="ECO:0000313" key="19">
    <source>
        <dbReference type="Proteomes" id="UP000009168"/>
    </source>
</evidence>
<feature type="region of interest" description="Disordered" evidence="15">
    <location>
        <begin position="137"/>
        <end position="215"/>
    </location>
</feature>
<proteinExistence type="predicted"/>
<reference evidence="19" key="1">
    <citation type="journal article" date="2006" name="PLoS Biol.">
        <title>Macronuclear genome sequence of the ciliate Tetrahymena thermophila, a model eukaryote.</title>
        <authorList>
            <person name="Eisen J.A."/>
            <person name="Coyne R.S."/>
            <person name="Wu M."/>
            <person name="Wu D."/>
            <person name="Thiagarajan M."/>
            <person name="Wortman J.R."/>
            <person name="Badger J.H."/>
            <person name="Ren Q."/>
            <person name="Amedeo P."/>
            <person name="Jones K.M."/>
            <person name="Tallon L.J."/>
            <person name="Delcher A.L."/>
            <person name="Salzberg S.L."/>
            <person name="Silva J.C."/>
            <person name="Haas B.J."/>
            <person name="Majoros W.H."/>
            <person name="Farzad M."/>
            <person name="Carlton J.M."/>
            <person name="Smith R.K. Jr."/>
            <person name="Garg J."/>
            <person name="Pearlman R.E."/>
            <person name="Karrer K.M."/>
            <person name="Sun L."/>
            <person name="Manning G."/>
            <person name="Elde N.C."/>
            <person name="Turkewitz A.P."/>
            <person name="Asai D.J."/>
            <person name="Wilkes D.E."/>
            <person name="Wang Y."/>
            <person name="Cai H."/>
            <person name="Collins K."/>
            <person name="Stewart B.A."/>
            <person name="Lee S.R."/>
            <person name="Wilamowska K."/>
            <person name="Weinberg Z."/>
            <person name="Ruzzo W.L."/>
            <person name="Wloga D."/>
            <person name="Gaertig J."/>
            <person name="Frankel J."/>
            <person name="Tsao C.-C."/>
            <person name="Gorovsky M.A."/>
            <person name="Keeling P.J."/>
            <person name="Waller R.F."/>
            <person name="Patron N.J."/>
            <person name="Cherry J.M."/>
            <person name="Stover N.A."/>
            <person name="Krieger C.J."/>
            <person name="del Toro C."/>
            <person name="Ryder H.F."/>
            <person name="Williamson S.C."/>
            <person name="Barbeau R.A."/>
            <person name="Hamilton E.P."/>
            <person name="Orias E."/>
        </authorList>
    </citation>
    <scope>NUCLEOTIDE SEQUENCE [LARGE SCALE GENOMIC DNA]</scope>
    <source>
        <strain evidence="19">SB210</strain>
    </source>
</reference>
<feature type="compositionally biased region" description="Basic and acidic residues" evidence="15">
    <location>
        <begin position="1279"/>
        <end position="1289"/>
    </location>
</feature>
<feature type="compositionally biased region" description="Basic and acidic residues" evidence="15">
    <location>
        <begin position="278"/>
        <end position="289"/>
    </location>
</feature>
<evidence type="ECO:0000256" key="5">
    <source>
        <dbReference type="ARBA" id="ARBA00022692"/>
    </source>
</evidence>
<dbReference type="KEGG" id="tet:TTHERM_00378480"/>
<evidence type="ECO:0000313" key="18">
    <source>
        <dbReference type="EMBL" id="EAR95184.2"/>
    </source>
</evidence>
<dbReference type="Gene3D" id="1.20.120.350">
    <property type="entry name" value="Voltage-gated potassium channels. Chain C"/>
    <property type="match status" value="4"/>
</dbReference>
<feature type="transmembrane region" description="Helical" evidence="16">
    <location>
        <begin position="1938"/>
        <end position="1956"/>
    </location>
</feature>
<feature type="region of interest" description="Disordered" evidence="15">
    <location>
        <begin position="358"/>
        <end position="399"/>
    </location>
</feature>
<evidence type="ECO:0000256" key="2">
    <source>
        <dbReference type="ARBA" id="ARBA00022448"/>
    </source>
</evidence>
<feature type="compositionally biased region" description="Polar residues" evidence="15">
    <location>
        <begin position="137"/>
        <end position="148"/>
    </location>
</feature>
<dbReference type="PANTHER" id="PTHR45628">
    <property type="entry name" value="VOLTAGE-DEPENDENT CALCIUM CHANNEL TYPE A SUBUNIT ALPHA-1"/>
    <property type="match status" value="1"/>
</dbReference>
<evidence type="ECO:0000256" key="16">
    <source>
        <dbReference type="SAM" id="Phobius"/>
    </source>
</evidence>
<dbReference type="InParanoid" id="Q23FG9"/>
<feature type="region of interest" description="Disordered" evidence="15">
    <location>
        <begin position="3043"/>
        <end position="3233"/>
    </location>
</feature>
<feature type="transmembrane region" description="Helical" evidence="16">
    <location>
        <begin position="2094"/>
        <end position="2116"/>
    </location>
</feature>
<evidence type="ECO:0000256" key="14">
    <source>
        <dbReference type="SAM" id="Coils"/>
    </source>
</evidence>
<feature type="compositionally biased region" description="Basic and acidic residues" evidence="15">
    <location>
        <begin position="3102"/>
        <end position="3113"/>
    </location>
</feature>
<protein>
    <submittedName>
        <fullName evidence="18">Cation channel family protein</fullName>
    </submittedName>
</protein>
<dbReference type="FunFam" id="1.10.287.70:FF:000117">
    <property type="entry name" value="Voltage-gated Ca2+ channel, alpha subunit"/>
    <property type="match status" value="1"/>
</dbReference>
<keyword evidence="12" id="KW-0325">Glycoprotein</keyword>
<feature type="transmembrane region" description="Helical" evidence="16">
    <location>
        <begin position="2734"/>
        <end position="2762"/>
    </location>
</feature>
<feature type="transmembrane region" description="Helical" evidence="16">
    <location>
        <begin position="1998"/>
        <end position="2017"/>
    </location>
</feature>
<feature type="compositionally biased region" description="Basic and acidic residues" evidence="15">
    <location>
        <begin position="1384"/>
        <end position="1394"/>
    </location>
</feature>
<feature type="compositionally biased region" description="Basic and acidic residues" evidence="15">
    <location>
        <begin position="3180"/>
        <end position="3197"/>
    </location>
</feature>
<feature type="region of interest" description="Disordered" evidence="15">
    <location>
        <begin position="1623"/>
        <end position="1665"/>
    </location>
</feature>
<dbReference type="GeneID" id="7830283"/>
<feature type="region of interest" description="Disordered" evidence="15">
    <location>
        <begin position="1333"/>
        <end position="1394"/>
    </location>
</feature>
<evidence type="ECO:0000256" key="7">
    <source>
        <dbReference type="ARBA" id="ARBA00022837"/>
    </source>
</evidence>
<dbReference type="FunFam" id="1.20.120.350:FF:000072">
    <property type="entry name" value="Voltage-dependent T-type calcium channel subunit alpha"/>
    <property type="match status" value="1"/>
</dbReference>
<keyword evidence="6" id="KW-0677">Repeat</keyword>
<keyword evidence="14" id="KW-0175">Coiled coil</keyword>
<evidence type="ECO:0000256" key="15">
    <source>
        <dbReference type="SAM" id="MobiDB-lite"/>
    </source>
</evidence>
<feature type="region of interest" description="Disordered" evidence="15">
    <location>
        <begin position="278"/>
        <end position="303"/>
    </location>
</feature>
<dbReference type="eggNOG" id="KOG2301">
    <property type="taxonomic scope" value="Eukaryota"/>
</dbReference>
<feature type="region of interest" description="Disordered" evidence="15">
    <location>
        <begin position="1270"/>
        <end position="1289"/>
    </location>
</feature>
<feature type="compositionally biased region" description="Polar residues" evidence="15">
    <location>
        <begin position="178"/>
        <end position="192"/>
    </location>
</feature>
<feature type="compositionally biased region" description="Low complexity" evidence="15">
    <location>
        <begin position="361"/>
        <end position="374"/>
    </location>
</feature>
<evidence type="ECO:0000256" key="6">
    <source>
        <dbReference type="ARBA" id="ARBA00022737"/>
    </source>
</evidence>
<keyword evidence="2" id="KW-0813">Transport</keyword>
<feature type="compositionally biased region" description="Basic and acidic residues" evidence="15">
    <location>
        <begin position="1149"/>
        <end position="1162"/>
    </location>
</feature>
<accession>Q23FG9</accession>
<feature type="transmembrane region" description="Helical" evidence="16">
    <location>
        <begin position="590"/>
        <end position="614"/>
    </location>
</feature>
<feature type="transmembrane region" description="Helical" evidence="16">
    <location>
        <begin position="2691"/>
        <end position="2713"/>
    </location>
</feature>
<name>Q23FG9_TETTS</name>
<feature type="transmembrane region" description="Helical" evidence="16">
    <location>
        <begin position="2827"/>
        <end position="2849"/>
    </location>
</feature>
<feature type="compositionally biased region" description="Basic and acidic residues" evidence="15">
    <location>
        <begin position="1074"/>
        <end position="1086"/>
    </location>
</feature>
<dbReference type="EMBL" id="GG662706">
    <property type="protein sequence ID" value="EAR95184.2"/>
    <property type="molecule type" value="Genomic_DNA"/>
</dbReference>
<feature type="compositionally biased region" description="Polar residues" evidence="15">
    <location>
        <begin position="200"/>
        <end position="215"/>
    </location>
</feature>
<keyword evidence="19" id="KW-1185">Reference proteome</keyword>
<feature type="compositionally biased region" description="Low complexity" evidence="15">
    <location>
        <begin position="1804"/>
        <end position="1818"/>
    </location>
</feature>
<dbReference type="Proteomes" id="UP000009168">
    <property type="component" value="Unassembled WGS sequence"/>
</dbReference>
<feature type="region of interest" description="Disordered" evidence="15">
    <location>
        <begin position="250"/>
        <end position="269"/>
    </location>
</feature>
<feature type="compositionally biased region" description="Polar residues" evidence="15">
    <location>
        <begin position="253"/>
        <end position="264"/>
    </location>
</feature>
<feature type="compositionally biased region" description="Polar residues" evidence="15">
    <location>
        <begin position="1638"/>
        <end position="1651"/>
    </location>
</feature>
<keyword evidence="11 16" id="KW-0472">Membrane</keyword>
<evidence type="ECO:0000256" key="10">
    <source>
        <dbReference type="ARBA" id="ARBA00023065"/>
    </source>
</evidence>
<feature type="compositionally biased region" description="Polar residues" evidence="15">
    <location>
        <begin position="290"/>
        <end position="303"/>
    </location>
</feature>
<feature type="transmembrane region" description="Helical" evidence="16">
    <location>
        <begin position="2530"/>
        <end position="2555"/>
    </location>
</feature>
<keyword evidence="9 16" id="KW-1133">Transmembrane helix</keyword>
<feature type="transmembrane region" description="Helical" evidence="16">
    <location>
        <begin position="522"/>
        <end position="540"/>
    </location>
</feature>
<feature type="compositionally biased region" description="Basic and acidic residues" evidence="15">
    <location>
        <begin position="57"/>
        <end position="71"/>
    </location>
</feature>
<dbReference type="FunFam" id="1.20.120.350:FF:000095">
    <property type="entry name" value="Voltage-gated Ca2+ channel, alpha subunit"/>
    <property type="match status" value="1"/>
</dbReference>
<dbReference type="PANTHER" id="PTHR45628:SF7">
    <property type="entry name" value="VOLTAGE-DEPENDENT CALCIUM CHANNEL TYPE A SUBUNIT ALPHA-1"/>
    <property type="match status" value="1"/>
</dbReference>
<dbReference type="FunFam" id="1.20.120.350:FF:000009">
    <property type="entry name" value="Voltage-dependent T-type calcium channel subunit alpha"/>
    <property type="match status" value="1"/>
</dbReference>
<feature type="transmembrane region" description="Helical" evidence="16">
    <location>
        <begin position="635"/>
        <end position="663"/>
    </location>
</feature>
<feature type="compositionally biased region" description="Low complexity" evidence="15">
    <location>
        <begin position="1087"/>
        <end position="1109"/>
    </location>
</feature>
<feature type="compositionally biased region" description="Basic and acidic residues" evidence="15">
    <location>
        <begin position="3210"/>
        <end position="3233"/>
    </location>
</feature>
<feature type="compositionally biased region" description="Low complexity" evidence="15">
    <location>
        <begin position="1446"/>
        <end position="1459"/>
    </location>
</feature>
<feature type="transmembrane region" description="Helical" evidence="16">
    <location>
        <begin position="721"/>
        <end position="738"/>
    </location>
</feature>
<dbReference type="GO" id="GO:0098703">
    <property type="term" value="P:calcium ion import across plasma membrane"/>
    <property type="evidence" value="ECO:0007669"/>
    <property type="project" value="TreeGrafter"/>
</dbReference>
<keyword evidence="5 16" id="KW-0812">Transmembrane</keyword>
<feature type="compositionally biased region" description="Low complexity" evidence="15">
    <location>
        <begin position="3143"/>
        <end position="3177"/>
    </location>
</feature>
<evidence type="ECO:0000259" key="17">
    <source>
        <dbReference type="Pfam" id="PF00520"/>
    </source>
</evidence>
<keyword evidence="8" id="KW-0851">Voltage-gated channel</keyword>
<evidence type="ECO:0000256" key="13">
    <source>
        <dbReference type="ARBA" id="ARBA00023303"/>
    </source>
</evidence>
<sequence>MIYDSIQINPEDKKQNSNIANDQTKNNQTENGTKISSQPNNLNQSTLITSNQVIRNDNHPNKQEYFDDKRHNSNHNQIDSKFDNQRYNSDERECNNLEKHSKDQEGIDKQNIYIKEQKSQNSTQRSNIQGLNQDMRQETYEQASSNKNLELEKTNRSQSKIMESIGLDSNRNNSSSNQFNRLTSNNNIQTNRNYDDSQNEENFNTGRSKNTENFSSKLEVELKQLNKGKKKQSKRDSLGLSAQEKALIEKMKLNTNQRNSQKSPLRNLIGKQIYEDQLGKTTKNNREEQNGTPQKRLSKIRYSNNSVTPIQMVNSPGQNASQRIQYKTPNQKSFNLEDSQISEQDKSIKSEIRNLRQRLNSKQQTSQDSQSDASSSERERSLDKNYIYNEQDEVEEEYNTRGVQGKMYQKVRDLLQQQLDEDGGQNQEDEEDELNQHEQQIIVPEDFIDQNTLDEYEKLTQEQEVRTQNQYLKTYKVQKKSALDKLGYLFYRPSIFLQVFKFFFYLKCAISDFCYKIIKSNWFENTILLIIIFNSIMLMLDDPTTDVQSSFADWCEQFFLWAYTVEACLKIIALGFILPQGAYLKDGWNILDFAIVVSSLLPLVIGSSTVNLRALRSLRILRPLRTISKVKKLKILLKTLFSAIPYLVNSMIILTFFFLIFAIGGLQLFGGLLLRRCLDPLSGIVADYNQVCGGGYQCDDIYICGKTMSNPQFNVTNFDDIFYSFLMVFQVITLEGWTQIMYQLFDAFSVFTVIYFVLLVFIGSFFLINLTLAVIKAKFSDNQGTTIVVQENEEEPEMTIDILREYRSLERHYLKTIDPLNDHLAKQRERLNIESFREEQQKRGFVWEDLAKLRMLQKQKQKENYLKEERLRKKLFVEQWRNKQKSKIQQATKKIAKFYRIIPQFQLLSAATPQQKSNNQIYALPIAEQSNEDKTNNQDQNIEQLNEQNATTQQINNNPISVSKNKIVPLENINLNGLALNNQTSQSMSEQQDQKIVQYHSQQNQYRNQVTFMGFQTNYFATMQKPLVLSQQLKLQQQLCSSNSSQQMLLNEDEEDHFWKEIEDQKNLFTNKENQKDSLSHKESDKQQTSSTSSQTNIQDKQNNNDNNNAKSKSRDDFIAQPSQEQLQQEILLSKQQDSAVKSILNKTDSTRSRESVLDHSSPKKFSILNLKSQKKSNSHSTKQKTEKPEAILKKFSISSQGSIMLESHNSIIEFQDQELSKQNSDQPLKLNLASTEGDEIQFTTRLQNVKSHINANHNVMSPMHQNLINFNSQSNDTPKNELQKQETKDMNDSLLNDSDFFQNPEKKQEQTENYEYLAQVLKNLNEKIANRLKNDSDEDNNYENRNDDFEDNDENQEDDFNLKRQNKFRGGATFKNNKQTFSKKPDYSPVVDKKDQNLEQKIRKGNDQDNFNKIIHEVEEEEDDEQKTNKNTERANNIQQFQDEQISPSNQQSSQKQKNIQHENGETQLNESNSQHQENKEEPIMDNNQNGNHNNQNKPALEISEYQKQRELLQIEWLKKIEKIRQEHKLIEASSSSQFFQLEVLEKRKKEKEEQELKEKMIKEVKNWKLMVDYKHEDEFTSKEDVMELTINQQLKNKEEEEEQRLRQLKYKILHKLKVVKKKKKLTKRQKRKQNLSRSIQNGNKASNDNSVRENSPHPNTSMRAKERIQKLKRLQQMISNAAMSKKSGLNQNSIFQADQSGIRRKNDSNTVKDFKDNKSVITFSKFAGFQSPQASVKGDNKGKAYQGAFQRFNKSFNSTNSIGSVQDDVHRLKIPIKMSNRIICFDQFSSHQGDDLSVSEAQSGSVSNQNNNQSNSLTVRNTKFIISQTKKKRERIKKELLQEQNVKNNEKINYSNYNQVVHAINAPIKKQKNEQNEIQDNFDFKNEYLDQLREDALTGIKTKQIFSGIDVLRGYRGGALRLNKVLRPLNSDRQEIKMWIPGILGILIVIHKHINHFVKSSFFNNLATIAVFANTVVLALAGSFSDDQSNQILDWLNNFFTFVFIGEMAFKIIGLTPAGYVRDRMNIFDGFIVCLSILELVIFSGSGSKAFSAFRSVRIFRTFRVLRVTRLLRGLEFMGVIIKVISRTLDSFIYIAFLLFLFIFIFTLLGMQIYGGKLQIIDPRVRQNFDNFQNGFITVFQLMTIENWNDILYKTFNSSVNKFLTSIYLIVWIFIGNWIFLNLFLAILLDGFTDQSQEDSLALEDEDQYEEEVVDKNENKNQQFNQLNQENLQILNEDFERMDSEEMELIEQEILQLEGKSQNQQLFIGIECSHSLYLFSKQNSIRILFYKIVKHPQFENLILFFIVTSSLKLVVDTYVDEHSDVGIALKNVDLMFNFIFIAEATLKIISFGFIGDENSYLDESWSQIDFFIVCTSIIDMTFSGVNVSFIKILRLLRTLRPLRFISHNVNMKVVVIALFESISGIFNILIVIFLIWIMFAILGISLIGNRMGYCSGISYIYHVNQDRCQSMGYQWQTYDTNFDNILNAMRTLYIISSLEGWPDLMYQAIDSNTADVGPVKDNYIQISYFYMIFILVGSFFLINLFVGVIFLNFNEAQKNERQSSLFLTEEQKRWIEFQQMIIGVKAEFAQSVVPTQKIPKLMYNIVTNQKFEIFIMVLIVCNILTMAMAYEGSPSSYDSILENINLFFTSCFILETIMKFIAFGIKGFFANDWNKFDLFVVVSSIVDIILNYSGALSASFLRIGPQLIRIIRVFRVSRLLKLVKSMKGLQKLIETLMFSLPSLINVGALLLLVFFIYSILGVFMFKDVTEGVVIDKYNNFENFGNAMITLFRCSTGENWYQFMFDCGKTSGCVQGKDCGSPFSTLFFISFVLICSFIMLNLFILIIIQYFEDYHMKEDNPLQAFNDKLNIFRITWSKYTKKTLGEKINSKDIVDFLYELPLPLGYHDPDPNAATAHPVAKKEIARQVMNWALVQQMGEDQQEYVFFNDMLFACMKKEYGSKLMQNAGPELMKMLNKLEVETRLKIAEKKKKQILKKNKKVFGGHHQKGQKKANPMIAFMFLQMSFKAWQNYSVEKTAKGIVDGQQEEKSSSSSSEESFSSEEEEELNNEEIQNNEEDQNNKQDINNGEIEKQSVQSASRKKSEFGLRDKFSRKGTYISKTNSQNKQDLKNDILNKNKHQQSSKLQLSSSSSSSQSSNSESNSSSDDSSSSSSSQSRPNSKEKKSQTHSKIFDKQFSKKGNKSIVFDQISEKEDKEEQSPNQKRNQDSRKLRRIDTLNLKKLDTEFEFGQTNKYQYSANQNQNKLVNANKVQFSKQANTSIEMLSKNSIFNLKNKPTDQNKLQKQTSLKNYF</sequence>
<dbReference type="RefSeq" id="XP_001015429.2">
    <property type="nucleotide sequence ID" value="XM_001015429.3"/>
</dbReference>
<feature type="region of interest" description="Disordered" evidence="15">
    <location>
        <begin position="57"/>
        <end position="84"/>
    </location>
</feature>
<feature type="transmembrane region" description="Helical" evidence="16">
    <location>
        <begin position="2336"/>
        <end position="2357"/>
    </location>
</feature>
<feature type="transmembrane region" description="Helical" evidence="16">
    <location>
        <begin position="2372"/>
        <end position="2395"/>
    </location>
</feature>
<dbReference type="GO" id="GO:0005891">
    <property type="term" value="C:voltage-gated calcium channel complex"/>
    <property type="evidence" value="ECO:0007669"/>
    <property type="project" value="TreeGrafter"/>
</dbReference>
<evidence type="ECO:0000256" key="4">
    <source>
        <dbReference type="ARBA" id="ARBA00022673"/>
    </source>
</evidence>
<feature type="coiled-coil region" evidence="14">
    <location>
        <begin position="2212"/>
        <end position="2239"/>
    </location>
</feature>
<evidence type="ECO:0000256" key="9">
    <source>
        <dbReference type="ARBA" id="ARBA00022989"/>
    </source>
</evidence>
<dbReference type="Pfam" id="PF00520">
    <property type="entry name" value="Ion_trans"/>
    <property type="match status" value="4"/>
</dbReference>
<feature type="transmembrane region" description="Helical" evidence="16">
    <location>
        <begin position="2615"/>
        <end position="2634"/>
    </location>
</feature>
<feature type="region of interest" description="Disordered" evidence="15">
    <location>
        <begin position="1"/>
        <end position="44"/>
    </location>
</feature>
<dbReference type="InterPro" id="IPR027359">
    <property type="entry name" value="Volt_channel_dom_sf"/>
</dbReference>
<dbReference type="STRING" id="312017.Q23FG9"/>
<keyword evidence="7" id="KW-0106">Calcium</keyword>
<evidence type="ECO:0000256" key="3">
    <source>
        <dbReference type="ARBA" id="ARBA00022568"/>
    </source>
</evidence>
<keyword evidence="4" id="KW-0107">Calcium channel</keyword>
<feature type="compositionally biased region" description="Acidic residues" evidence="15">
    <location>
        <begin position="1349"/>
        <end position="1360"/>
    </location>
</feature>
<dbReference type="InterPro" id="IPR050599">
    <property type="entry name" value="VDCC_alpha-1_subunit"/>
</dbReference>
<dbReference type="GO" id="GO:0008331">
    <property type="term" value="F:high voltage-gated calcium channel activity"/>
    <property type="evidence" value="ECO:0007669"/>
    <property type="project" value="TreeGrafter"/>
</dbReference>
<feature type="compositionally biased region" description="Basic residues" evidence="15">
    <location>
        <begin position="1623"/>
        <end position="1636"/>
    </location>
</feature>
<feature type="region of interest" description="Disordered" evidence="15">
    <location>
        <begin position="1143"/>
        <end position="1190"/>
    </location>
</feature>
<evidence type="ECO:0000256" key="12">
    <source>
        <dbReference type="ARBA" id="ARBA00023180"/>
    </source>
</evidence>
<feature type="compositionally biased region" description="Acidic residues" evidence="15">
    <location>
        <begin position="3060"/>
        <end position="3079"/>
    </location>
</feature>
<feature type="compositionally biased region" description="Polar residues" evidence="15">
    <location>
        <begin position="16"/>
        <end position="44"/>
    </location>
</feature>
<keyword evidence="10" id="KW-0406">Ion transport</keyword>
<dbReference type="InterPro" id="IPR005821">
    <property type="entry name" value="Ion_trans_dom"/>
</dbReference>
<feature type="domain" description="Ion transport" evidence="17">
    <location>
        <begin position="1963"/>
        <end position="2200"/>
    </location>
</feature>
<dbReference type="HOGENOM" id="CLU_226028_0_0_1"/>
<gene>
    <name evidence="18" type="ORF">TTHERM_00378480</name>
</gene>
<feature type="transmembrane region" description="Helical" evidence="16">
    <location>
        <begin position="560"/>
        <end position="578"/>
    </location>
</feature>
<feature type="domain" description="Ion transport" evidence="17">
    <location>
        <begin position="2612"/>
        <end position="2855"/>
    </location>
</feature>
<dbReference type="FunFam" id="1.10.287.70:FF:000166">
    <property type="entry name" value="Voltage-gated Ca2+ channel, alpha subunit"/>
    <property type="match status" value="1"/>
</dbReference>
<feature type="transmembrane region" description="Helical" evidence="16">
    <location>
        <begin position="750"/>
        <end position="775"/>
    </location>
</feature>
<feature type="region of interest" description="Disordered" evidence="15">
    <location>
        <begin position="1798"/>
        <end position="1819"/>
    </location>
</feature>
<feature type="transmembrane region" description="Helical" evidence="16">
    <location>
        <begin position="2416"/>
        <end position="2449"/>
    </location>
</feature>
<comment type="subcellular location">
    <subcellularLocation>
        <location evidence="1">Membrane</location>
        <topology evidence="1">Multi-pass membrane protein</topology>
    </subcellularLocation>
</comment>
<evidence type="ECO:0000256" key="11">
    <source>
        <dbReference type="ARBA" id="ARBA00023136"/>
    </source>
</evidence>
<feature type="transmembrane region" description="Helical" evidence="16">
    <location>
        <begin position="1968"/>
        <end position="1986"/>
    </location>
</feature>